<protein>
    <recommendedName>
        <fullName evidence="3">Sugar transferase</fullName>
    </recommendedName>
</protein>
<proteinExistence type="predicted"/>
<sequence length="294" mass="34654">MSLAPIVIFAYRRPASLQHLLACLEQTPEWVHSEVFIFIDAPKKSEEKAAVMATYQQAQSLQHPHKHIFLAQQHKGLARAVIEGVSSVIAEYGKAIVLEDDLECTADFLTFMNTALEKYKNQKQVFSLSGYSPPIHLPADYPHDLFLAPRFSSWGWGIWHDRWESIDWEVSDFEDFWQNPKARRSFAEGGEDLPYMLYKQQKGENNSWAIRACYNLYRQSKYCLYPRHSKCRHVYTKHSTHFRLYTRKFNTWLSTHPVKLPDELPPPDSRILRAVARYYRPTPWRRLFNRLRYG</sequence>
<dbReference type="AlphaFoldDB" id="A0A846MPN0"/>
<dbReference type="Proteomes" id="UP000537126">
    <property type="component" value="Unassembled WGS sequence"/>
</dbReference>
<dbReference type="RefSeq" id="WP_166918658.1">
    <property type="nucleotide sequence ID" value="NZ_JAASRN010000001.1"/>
</dbReference>
<dbReference type="InterPro" id="IPR029044">
    <property type="entry name" value="Nucleotide-diphossugar_trans"/>
</dbReference>
<evidence type="ECO:0000313" key="2">
    <source>
        <dbReference type="Proteomes" id="UP000537126"/>
    </source>
</evidence>
<organism evidence="1 2">
    <name type="scientific">Thermonema lapsum</name>
    <dbReference type="NCBI Taxonomy" id="28195"/>
    <lineage>
        <taxon>Bacteria</taxon>
        <taxon>Pseudomonadati</taxon>
        <taxon>Bacteroidota</taxon>
        <taxon>Cytophagia</taxon>
        <taxon>Cytophagales</taxon>
        <taxon>Thermonemataceae</taxon>
        <taxon>Thermonema</taxon>
    </lineage>
</organism>
<gene>
    <name evidence="1" type="ORF">FHS56_000905</name>
</gene>
<evidence type="ECO:0000313" key="1">
    <source>
        <dbReference type="EMBL" id="NIK73419.1"/>
    </source>
</evidence>
<dbReference type="Gene3D" id="3.90.550.10">
    <property type="entry name" value="Spore Coat Polysaccharide Biosynthesis Protein SpsA, Chain A"/>
    <property type="match status" value="1"/>
</dbReference>
<name>A0A846MPN0_9BACT</name>
<dbReference type="EMBL" id="JAASRN010000001">
    <property type="protein sequence ID" value="NIK73419.1"/>
    <property type="molecule type" value="Genomic_DNA"/>
</dbReference>
<accession>A0A846MPN0</accession>
<comment type="caution">
    <text evidence="1">The sequence shown here is derived from an EMBL/GenBank/DDBJ whole genome shotgun (WGS) entry which is preliminary data.</text>
</comment>
<keyword evidence="2" id="KW-1185">Reference proteome</keyword>
<dbReference type="SUPFAM" id="SSF53448">
    <property type="entry name" value="Nucleotide-diphospho-sugar transferases"/>
    <property type="match status" value="1"/>
</dbReference>
<reference evidence="1 2" key="1">
    <citation type="submission" date="2020-03" db="EMBL/GenBank/DDBJ databases">
        <title>Genomic Encyclopedia of Type Strains, Phase IV (KMG-IV): sequencing the most valuable type-strain genomes for metagenomic binning, comparative biology and taxonomic classification.</title>
        <authorList>
            <person name="Goeker M."/>
        </authorList>
    </citation>
    <scope>NUCLEOTIDE SEQUENCE [LARGE SCALE GENOMIC DNA]</scope>
    <source>
        <strain evidence="1 2">DSM 5718</strain>
    </source>
</reference>
<evidence type="ECO:0008006" key="3">
    <source>
        <dbReference type="Google" id="ProtNLM"/>
    </source>
</evidence>